<protein>
    <submittedName>
        <fullName evidence="2">Uncharacterized protein</fullName>
    </submittedName>
</protein>
<proteinExistence type="predicted"/>
<organism evidence="2 3">
    <name type="scientific">Candidatus Wallbacteria bacterium HGW-Wallbacteria-1</name>
    <dbReference type="NCBI Taxonomy" id="2013854"/>
    <lineage>
        <taxon>Bacteria</taxon>
        <taxon>Candidatus Walliibacteriota</taxon>
    </lineage>
</organism>
<gene>
    <name evidence="2" type="ORF">CVV64_07425</name>
</gene>
<dbReference type="AlphaFoldDB" id="A0A2N1PQT2"/>
<keyword evidence="1" id="KW-0472">Membrane</keyword>
<keyword evidence="1" id="KW-0812">Transmembrane</keyword>
<feature type="transmembrane region" description="Helical" evidence="1">
    <location>
        <begin position="85"/>
        <end position="108"/>
    </location>
</feature>
<accession>A0A2N1PQT2</accession>
<dbReference type="Proteomes" id="UP000233256">
    <property type="component" value="Unassembled WGS sequence"/>
</dbReference>
<keyword evidence="1" id="KW-1133">Transmembrane helix</keyword>
<dbReference type="EMBL" id="PGXC01000004">
    <property type="protein sequence ID" value="PKK90703.1"/>
    <property type="molecule type" value="Genomic_DNA"/>
</dbReference>
<feature type="transmembrane region" description="Helical" evidence="1">
    <location>
        <begin position="33"/>
        <end position="56"/>
    </location>
</feature>
<comment type="caution">
    <text evidence="2">The sequence shown here is derived from an EMBL/GenBank/DDBJ whole genome shotgun (WGS) entry which is preliminary data.</text>
</comment>
<reference evidence="2 3" key="1">
    <citation type="journal article" date="2017" name="ISME J.">
        <title>Potential for microbial H2 and metal transformations associated with novel bacteria and archaea in deep terrestrial subsurface sediments.</title>
        <authorList>
            <person name="Hernsdorf A.W."/>
            <person name="Amano Y."/>
            <person name="Miyakawa K."/>
            <person name="Ise K."/>
            <person name="Suzuki Y."/>
            <person name="Anantharaman K."/>
            <person name="Probst A."/>
            <person name="Burstein D."/>
            <person name="Thomas B.C."/>
            <person name="Banfield J.F."/>
        </authorList>
    </citation>
    <scope>NUCLEOTIDE SEQUENCE [LARGE SCALE GENOMIC DNA]</scope>
    <source>
        <strain evidence="2">HGW-Wallbacteria-1</strain>
    </source>
</reference>
<evidence type="ECO:0000313" key="3">
    <source>
        <dbReference type="Proteomes" id="UP000233256"/>
    </source>
</evidence>
<evidence type="ECO:0000256" key="1">
    <source>
        <dbReference type="SAM" id="Phobius"/>
    </source>
</evidence>
<feature type="transmembrane region" description="Helical" evidence="1">
    <location>
        <begin position="114"/>
        <end position="136"/>
    </location>
</feature>
<name>A0A2N1PQT2_9BACT</name>
<sequence length="152" mass="16358">MSFKTLILGLAPMSFLTIYLGSSRGIGIFIDLYGIIVAICSLSLLCITTGTGKYLIRAFMIAAGMNCETSKNEILNCIRTVDMMFWAAFAGGVAGFILASALSIPAIGGIPETWMKTAVTALLYGMVAAGFLFLPLKNSLEMHRLRDKINAF</sequence>
<evidence type="ECO:0000313" key="2">
    <source>
        <dbReference type="EMBL" id="PKK90703.1"/>
    </source>
</evidence>